<dbReference type="AlphaFoldDB" id="A0A4R5YKS5"/>
<dbReference type="Proteomes" id="UP000295633">
    <property type="component" value="Unassembled WGS sequence"/>
</dbReference>
<gene>
    <name evidence="2" type="ORF">E2R54_06390</name>
</gene>
<feature type="transmembrane region" description="Helical" evidence="1">
    <location>
        <begin position="94"/>
        <end position="117"/>
    </location>
</feature>
<reference evidence="2 3" key="1">
    <citation type="submission" date="2019-03" db="EMBL/GenBank/DDBJ databases">
        <title>Genome Sequencing and Assembly of Various Microbes Isolated from Partially Reclaimed Soil and Acid Mine Drainage (AMD) Site.</title>
        <authorList>
            <person name="Steinbock B."/>
            <person name="Bechtold R."/>
            <person name="Sevigny J.L."/>
            <person name="Thomas D."/>
            <person name="Cuthill L.R."/>
            <person name="Aveiro Johannsen E.J."/>
            <person name="Thomas K."/>
            <person name="Ghosh A."/>
        </authorList>
    </citation>
    <scope>NUCLEOTIDE SEQUENCE [LARGE SCALE GENOMIC DNA]</scope>
    <source>
        <strain evidence="2 3">F-B2</strain>
    </source>
</reference>
<evidence type="ECO:0000256" key="1">
    <source>
        <dbReference type="SAM" id="Phobius"/>
    </source>
</evidence>
<feature type="transmembrane region" description="Helical" evidence="1">
    <location>
        <begin position="27"/>
        <end position="48"/>
    </location>
</feature>
<accession>A0A4R5YKS5</accession>
<protein>
    <submittedName>
        <fullName evidence="2">Uncharacterized protein</fullName>
    </submittedName>
</protein>
<evidence type="ECO:0000313" key="2">
    <source>
        <dbReference type="EMBL" id="TDL46054.1"/>
    </source>
</evidence>
<keyword evidence="1" id="KW-0472">Membrane</keyword>
<keyword evidence="1" id="KW-1133">Transmembrane helix</keyword>
<organism evidence="2 3">
    <name type="scientific">Microbacterium oleivorans</name>
    <dbReference type="NCBI Taxonomy" id="273677"/>
    <lineage>
        <taxon>Bacteria</taxon>
        <taxon>Bacillati</taxon>
        <taxon>Actinomycetota</taxon>
        <taxon>Actinomycetes</taxon>
        <taxon>Micrococcales</taxon>
        <taxon>Microbacteriaceae</taxon>
        <taxon>Microbacterium</taxon>
    </lineage>
</organism>
<comment type="caution">
    <text evidence="2">The sequence shown here is derived from an EMBL/GenBank/DDBJ whole genome shotgun (WGS) entry which is preliminary data.</text>
</comment>
<dbReference type="EMBL" id="SMZX01000001">
    <property type="protein sequence ID" value="TDL46054.1"/>
    <property type="molecule type" value="Genomic_DNA"/>
</dbReference>
<name>A0A4R5YKS5_9MICO</name>
<evidence type="ECO:0000313" key="3">
    <source>
        <dbReference type="Proteomes" id="UP000295633"/>
    </source>
</evidence>
<proteinExistence type="predicted"/>
<dbReference type="RefSeq" id="WP_133399107.1">
    <property type="nucleotide sequence ID" value="NZ_SMZX01000001.1"/>
</dbReference>
<sequence length="126" mass="12829">MTEPVPPYTPPPYPYPPSTAAPSARNLALVALIVAAVPVLLQGVWPGIQIQLYRAIYDPAAIGLVNAVFSLFMSAVSVAALVMGIIAARRDAGARLLGGIAIGIAGSTLVGIGLSLASSTIGGRFF</sequence>
<feature type="transmembrane region" description="Helical" evidence="1">
    <location>
        <begin position="60"/>
        <end position="88"/>
    </location>
</feature>
<keyword evidence="1" id="KW-0812">Transmembrane</keyword>